<reference evidence="1 2" key="1">
    <citation type="submission" date="2020-05" db="EMBL/GenBank/DDBJ databases">
        <title>Genome Sequencing of Type Strains.</title>
        <authorList>
            <person name="Lemaire J.F."/>
            <person name="Inderbitzin P."/>
            <person name="Gregorio O.A."/>
            <person name="Collins S.B."/>
            <person name="Wespe N."/>
            <person name="Knight-Connoni V."/>
        </authorList>
    </citation>
    <scope>NUCLEOTIDE SEQUENCE [LARGE SCALE GENOMIC DNA]</scope>
    <source>
        <strain evidence="1 2">DSM 100049</strain>
    </source>
</reference>
<comment type="caution">
    <text evidence="1">The sequence shown here is derived from an EMBL/GenBank/DDBJ whole genome shotgun (WGS) entry which is preliminary data.</text>
</comment>
<evidence type="ECO:0000313" key="2">
    <source>
        <dbReference type="Proteomes" id="UP000536441"/>
    </source>
</evidence>
<sequence>MSEQCVTFEQVIAFAQAAMDGADALDQPLAGNHIAAGLELLRVARENAERARSSASC</sequence>
<protein>
    <submittedName>
        <fullName evidence="1">Uncharacterized protein</fullName>
    </submittedName>
</protein>
<gene>
    <name evidence="1" type="ORF">HP438_08105</name>
</gene>
<keyword evidence="2" id="KW-1185">Reference proteome</keyword>
<name>A0A7Y6B4N8_9SPHN</name>
<dbReference type="EMBL" id="JABMCH010000062">
    <property type="protein sequence ID" value="NUU46935.1"/>
    <property type="molecule type" value="Genomic_DNA"/>
</dbReference>
<proteinExistence type="predicted"/>
<accession>A0A7Y6B4N8</accession>
<organism evidence="1 2">
    <name type="scientific">Sphingomonas zeae</name>
    <dbReference type="NCBI Taxonomy" id="1646122"/>
    <lineage>
        <taxon>Bacteria</taxon>
        <taxon>Pseudomonadati</taxon>
        <taxon>Pseudomonadota</taxon>
        <taxon>Alphaproteobacteria</taxon>
        <taxon>Sphingomonadales</taxon>
        <taxon>Sphingomonadaceae</taxon>
        <taxon>Sphingomonas</taxon>
    </lineage>
</organism>
<dbReference type="RefSeq" id="WP_175311558.1">
    <property type="nucleotide sequence ID" value="NZ_CBCRYR010000028.1"/>
</dbReference>
<evidence type="ECO:0000313" key="1">
    <source>
        <dbReference type="EMBL" id="NUU46935.1"/>
    </source>
</evidence>
<dbReference type="AlphaFoldDB" id="A0A7Y6B4N8"/>
<dbReference type="Proteomes" id="UP000536441">
    <property type="component" value="Unassembled WGS sequence"/>
</dbReference>